<evidence type="ECO:0000256" key="3">
    <source>
        <dbReference type="ARBA" id="ARBA00022618"/>
    </source>
</evidence>
<dbReference type="Pfam" id="PF04686">
    <property type="entry name" value="SsgA"/>
    <property type="match status" value="1"/>
</dbReference>
<dbReference type="GO" id="GO:0000917">
    <property type="term" value="P:division septum assembly"/>
    <property type="evidence" value="ECO:0007669"/>
    <property type="project" value="UniProtKB-KW"/>
</dbReference>
<dbReference type="Proteomes" id="UP000053260">
    <property type="component" value="Unassembled WGS sequence"/>
</dbReference>
<evidence type="ECO:0008006" key="9">
    <source>
        <dbReference type="Google" id="ProtNLM"/>
    </source>
</evidence>
<reference evidence="7 8" key="1">
    <citation type="submission" date="2015-10" db="EMBL/GenBank/DDBJ databases">
        <title>Draft genome sequence of Streptomyces sp. RV15, isolated from a marine sponge.</title>
        <authorList>
            <person name="Ruckert C."/>
            <person name="Abdelmohsen U.R."/>
            <person name="Winkler A."/>
            <person name="Hentschel U."/>
            <person name="Kalinowski J."/>
            <person name="Kampfer P."/>
            <person name="Glaeser S."/>
        </authorList>
    </citation>
    <scope>NUCLEOTIDE SEQUENCE [LARGE SCALE GENOMIC DNA]</scope>
    <source>
        <strain evidence="7 8">RV15</strain>
    </source>
</reference>
<keyword evidence="4" id="KW-0749">Sporulation</keyword>
<accession>A0A101UVG0</accession>
<sequence length="136" mass="15121">MVISSEPVSWRLVVPDDRVVLFSGDLCYRSTDPYAVRITFRVDDDTLDWVFARTLLIGGLLEPVGAGDVEISPSRHNGVDTVQITLKAHHVYAVLEAPARMIAAFLKRTCRAVPLGTEHRHLDLDQLACRLVQDLG</sequence>
<evidence type="ECO:0000256" key="1">
    <source>
        <dbReference type="ARBA" id="ARBA00004431"/>
    </source>
</evidence>
<dbReference type="InterPro" id="IPR038658">
    <property type="entry name" value="SsgB_sf"/>
</dbReference>
<keyword evidence="6" id="KW-0131">Cell cycle</keyword>
<dbReference type="GO" id="GO:0030435">
    <property type="term" value="P:sporulation resulting in formation of a cellular spore"/>
    <property type="evidence" value="ECO:0007669"/>
    <property type="project" value="UniProtKB-KW"/>
</dbReference>
<comment type="similarity">
    <text evidence="2">Belongs to the SsgA family.</text>
</comment>
<dbReference type="Gene3D" id="2.30.31.20">
    <property type="entry name" value="Sporulation-specific cell division protein SsgB"/>
    <property type="match status" value="1"/>
</dbReference>
<keyword evidence="3" id="KW-0132">Cell division</keyword>
<dbReference type="InterPro" id="IPR006776">
    <property type="entry name" value="SsgB"/>
</dbReference>
<comment type="caution">
    <text evidence="7">The sequence shown here is derived from an EMBL/GenBank/DDBJ whole genome shotgun (WGS) entry which is preliminary data.</text>
</comment>
<dbReference type="GO" id="GO:0030428">
    <property type="term" value="C:cell septum"/>
    <property type="evidence" value="ECO:0007669"/>
    <property type="project" value="UniProtKB-SubCell"/>
</dbReference>
<keyword evidence="8" id="KW-1185">Reference proteome</keyword>
<keyword evidence="5" id="KW-0717">Septation</keyword>
<protein>
    <recommendedName>
        <fullName evidence="9">Sporulation and cell division protein SsgA</fullName>
    </recommendedName>
</protein>
<evidence type="ECO:0000256" key="5">
    <source>
        <dbReference type="ARBA" id="ARBA00023210"/>
    </source>
</evidence>
<dbReference type="STRING" id="909626.AQJ91_29630"/>
<dbReference type="EMBL" id="LMXB01000074">
    <property type="protein sequence ID" value="KUO17560.1"/>
    <property type="molecule type" value="Genomic_DNA"/>
</dbReference>
<proteinExistence type="inferred from homology"/>
<comment type="subcellular location">
    <subcellularLocation>
        <location evidence="1">Cell septum</location>
    </subcellularLocation>
</comment>
<evidence type="ECO:0000313" key="8">
    <source>
        <dbReference type="Proteomes" id="UP000053260"/>
    </source>
</evidence>
<gene>
    <name evidence="7" type="ORF">AQJ91_29630</name>
</gene>
<evidence type="ECO:0000256" key="6">
    <source>
        <dbReference type="ARBA" id="ARBA00023306"/>
    </source>
</evidence>
<evidence type="ECO:0000313" key="7">
    <source>
        <dbReference type="EMBL" id="KUO17560.1"/>
    </source>
</evidence>
<organism evidence="7 8">
    <name type="scientific">Streptomyces dysideae</name>
    <dbReference type="NCBI Taxonomy" id="909626"/>
    <lineage>
        <taxon>Bacteria</taxon>
        <taxon>Bacillati</taxon>
        <taxon>Actinomycetota</taxon>
        <taxon>Actinomycetes</taxon>
        <taxon>Kitasatosporales</taxon>
        <taxon>Streptomycetaceae</taxon>
        <taxon>Streptomyces</taxon>
    </lineage>
</organism>
<evidence type="ECO:0000256" key="2">
    <source>
        <dbReference type="ARBA" id="ARBA00009323"/>
    </source>
</evidence>
<dbReference type="AlphaFoldDB" id="A0A101UVG0"/>
<name>A0A101UVG0_9ACTN</name>
<evidence type="ECO:0000256" key="4">
    <source>
        <dbReference type="ARBA" id="ARBA00022969"/>
    </source>
</evidence>